<dbReference type="Gene3D" id="1.10.10.10">
    <property type="entry name" value="Winged helix-like DNA-binding domain superfamily/Winged helix DNA-binding domain"/>
    <property type="match status" value="1"/>
</dbReference>
<dbReference type="Proteomes" id="UP000237682">
    <property type="component" value="Unassembled WGS sequence"/>
</dbReference>
<evidence type="ECO:0000313" key="3">
    <source>
        <dbReference type="Proteomes" id="UP000237682"/>
    </source>
</evidence>
<dbReference type="PROSITE" id="PS51375">
    <property type="entry name" value="PPR"/>
    <property type="match status" value="1"/>
</dbReference>
<gene>
    <name evidence="2" type="ORF">C5L14_06855</name>
</gene>
<feature type="domain" description="Bacterial transcriptional activator" evidence="1">
    <location>
        <begin position="100"/>
        <end position="241"/>
    </location>
</feature>
<keyword evidence="3" id="KW-1185">Reference proteome</keyword>
<dbReference type="InterPro" id="IPR002885">
    <property type="entry name" value="PPR_rpt"/>
</dbReference>
<dbReference type="InterPro" id="IPR051677">
    <property type="entry name" value="AfsR-DnrI-RedD_regulator"/>
</dbReference>
<dbReference type="Gene3D" id="1.25.40.10">
    <property type="entry name" value="Tetratricopeptide repeat domain"/>
    <property type="match status" value="2"/>
</dbReference>
<dbReference type="Pfam" id="PF03704">
    <property type="entry name" value="BTAD"/>
    <property type="match status" value="1"/>
</dbReference>
<proteinExistence type="predicted"/>
<protein>
    <submittedName>
        <fullName evidence="2">SARP family transcriptional regulator</fullName>
    </submittedName>
</protein>
<dbReference type="OrthoDB" id="54411at2"/>
<reference evidence="2 3" key="1">
    <citation type="submission" date="2018-02" db="EMBL/GenBank/DDBJ databases">
        <title>Whole genome sequencing of endophytic bacterium.</title>
        <authorList>
            <person name="Eedara R."/>
            <person name="Podile A.R."/>
        </authorList>
    </citation>
    <scope>NUCLEOTIDE SEQUENCE [LARGE SCALE GENOMIC DNA]</scope>
    <source>
        <strain evidence="2 3">RP1T</strain>
    </source>
</reference>
<dbReference type="SUPFAM" id="SSF48452">
    <property type="entry name" value="TPR-like"/>
    <property type="match status" value="2"/>
</dbReference>
<dbReference type="PANTHER" id="PTHR35807">
    <property type="entry name" value="TRANSCRIPTIONAL REGULATOR REDD-RELATED"/>
    <property type="match status" value="1"/>
</dbReference>
<dbReference type="SMART" id="SM01043">
    <property type="entry name" value="BTAD"/>
    <property type="match status" value="1"/>
</dbReference>
<organism evidence="2 3">
    <name type="scientific">Labrys okinawensis</name>
    <dbReference type="NCBI Taxonomy" id="346911"/>
    <lineage>
        <taxon>Bacteria</taxon>
        <taxon>Pseudomonadati</taxon>
        <taxon>Pseudomonadota</taxon>
        <taxon>Alphaproteobacteria</taxon>
        <taxon>Hyphomicrobiales</taxon>
        <taxon>Xanthobacteraceae</taxon>
        <taxon>Labrys</taxon>
    </lineage>
</organism>
<accession>A0A2S9QHW1</accession>
<dbReference type="AlphaFoldDB" id="A0A2S9QHW1"/>
<dbReference type="InterPro" id="IPR036388">
    <property type="entry name" value="WH-like_DNA-bd_sf"/>
</dbReference>
<evidence type="ECO:0000259" key="1">
    <source>
        <dbReference type="SMART" id="SM01043"/>
    </source>
</evidence>
<dbReference type="EMBL" id="PUEJ01000002">
    <property type="protein sequence ID" value="PRH88925.1"/>
    <property type="molecule type" value="Genomic_DNA"/>
</dbReference>
<dbReference type="InterPro" id="IPR011990">
    <property type="entry name" value="TPR-like_helical_dom_sf"/>
</dbReference>
<name>A0A2S9QHW1_9HYPH</name>
<sequence>MDSNGNIVLHLVGVPHVAKPMKGVFPAKGYVLAAMLLLCGGRRMSRQTIAALLWDDAPEEKALTNLRQLLARINRFWPLDQPLIEAEGSNLMVGPGGRYSDLAQIMTRRKSQVLAERVAAVRLVRGDLLDTLDTGGPELSQWFRSERERFRRQVLGLAGEVLMEMTQFARAKKSDIDEIGERMLALEPEREESFRALIEAYGRIGDIEEAGRVFDDLKKMLREEFGIEPRPETAATMRRILANAPRPRLQVVSETEVSAVRDQAARPPALRNLAGLPRVSLFPPQPRPGETLHPLYRMLIEDVANSLSRHATFAVTAPHSSFDVADSGDRERLAALRSGYLVTGFLVPGSQKMALRLTRNPGDEIIWATEYQVELENLAVAFRMISHRIAATLASEIERDQLERLRADPKPLAYRHYLEGHLLFKNCDLPRLRRARVEFQKAAAIDKDFAGARGAVSNALQLEWLMLGANDPSLLMQARHEAEAAISIDAGNSVGHWMSAVIALHQRDYEKAAEQFLEAETLNPNSADLLESHGDTLAHLGDPDAGWERFQRAVELNPFPPDRYWWGGATIAYFREDFEGAIDMCGKMESDQSVLRILAICHGNLGNKEAAKNYGARLKDMYPGITAADVVKLTPDKKGNMKEIIVRGLRVAGIN</sequence>
<comment type="caution">
    <text evidence="2">The sequence shown here is derived from an EMBL/GenBank/DDBJ whole genome shotgun (WGS) entry which is preliminary data.</text>
</comment>
<dbReference type="InterPro" id="IPR005158">
    <property type="entry name" value="BTAD"/>
</dbReference>
<evidence type="ECO:0000313" key="2">
    <source>
        <dbReference type="EMBL" id="PRH88925.1"/>
    </source>
</evidence>